<comment type="caution">
    <text evidence="2">The sequence shown here is derived from an EMBL/GenBank/DDBJ whole genome shotgun (WGS) entry which is preliminary data.</text>
</comment>
<feature type="region of interest" description="Disordered" evidence="1">
    <location>
        <begin position="20"/>
        <end position="45"/>
    </location>
</feature>
<evidence type="ECO:0000256" key="1">
    <source>
        <dbReference type="SAM" id="MobiDB-lite"/>
    </source>
</evidence>
<dbReference type="EMBL" id="CALNXJ010000043">
    <property type="protein sequence ID" value="CAH3147672.1"/>
    <property type="molecule type" value="Genomic_DNA"/>
</dbReference>
<protein>
    <submittedName>
        <fullName evidence="2">Uncharacterized protein</fullName>
    </submittedName>
</protein>
<organism evidence="2 3">
    <name type="scientific">Pocillopora meandrina</name>
    <dbReference type="NCBI Taxonomy" id="46732"/>
    <lineage>
        <taxon>Eukaryota</taxon>
        <taxon>Metazoa</taxon>
        <taxon>Cnidaria</taxon>
        <taxon>Anthozoa</taxon>
        <taxon>Hexacorallia</taxon>
        <taxon>Scleractinia</taxon>
        <taxon>Astrocoeniina</taxon>
        <taxon>Pocilloporidae</taxon>
        <taxon>Pocillopora</taxon>
    </lineage>
</organism>
<keyword evidence="3" id="KW-1185">Reference proteome</keyword>
<accession>A0AAU9XHB5</accession>
<dbReference type="Proteomes" id="UP001159428">
    <property type="component" value="Unassembled WGS sequence"/>
</dbReference>
<sequence length="256" mass="29481">MNTISSDGSSSYSEFNGMDNWEKIDTAGPDDDVYDHDVDNGNDEEGDDVDKFIFDAILRAVEMKDQMAISIQNFEDLLDWGKKLYSRNNNRVDEANTIWPSKWDEVLCSLLETIGYSTPKLYWVCLDSSHPCQYGLLQNKEECCPYCGKHGNIPYYYLSIISKVKRWCSSSSMCTKMTSHWQQRAHWLPPDKKIGWGQGLKKEFWDGKRFAELSFGMRMKSGFSLLSVHNLTARLLFLLRLSQAHLNLLVVLMSVK</sequence>
<feature type="compositionally biased region" description="Acidic residues" evidence="1">
    <location>
        <begin position="28"/>
        <end position="45"/>
    </location>
</feature>
<proteinExistence type="predicted"/>
<evidence type="ECO:0000313" key="2">
    <source>
        <dbReference type="EMBL" id="CAH3147672.1"/>
    </source>
</evidence>
<reference evidence="2 3" key="1">
    <citation type="submission" date="2022-05" db="EMBL/GenBank/DDBJ databases">
        <authorList>
            <consortium name="Genoscope - CEA"/>
            <person name="William W."/>
        </authorList>
    </citation>
    <scope>NUCLEOTIDE SEQUENCE [LARGE SCALE GENOMIC DNA]</scope>
</reference>
<evidence type="ECO:0000313" key="3">
    <source>
        <dbReference type="Proteomes" id="UP001159428"/>
    </source>
</evidence>
<name>A0AAU9XHB5_9CNID</name>
<dbReference type="AlphaFoldDB" id="A0AAU9XHB5"/>
<gene>
    <name evidence="2" type="ORF">PMEA_00023546</name>
</gene>